<evidence type="ECO:0000313" key="1">
    <source>
        <dbReference type="EMBL" id="TSJ79026.1"/>
    </source>
</evidence>
<gene>
    <name evidence="1" type="ORF">FPL22_06925</name>
</gene>
<dbReference type="Gene3D" id="3.40.630.30">
    <property type="match status" value="1"/>
</dbReference>
<dbReference type="InterPro" id="IPR039968">
    <property type="entry name" value="BcerS-like"/>
</dbReference>
<dbReference type="EMBL" id="VMBG01000001">
    <property type="protein sequence ID" value="TSJ79026.1"/>
    <property type="molecule type" value="Genomic_DNA"/>
</dbReference>
<evidence type="ECO:0000313" key="2">
    <source>
        <dbReference type="Proteomes" id="UP000315648"/>
    </source>
</evidence>
<keyword evidence="1" id="KW-0808">Transferase</keyword>
<reference evidence="1 2" key="1">
    <citation type="submission" date="2019-07" db="EMBL/GenBank/DDBJ databases">
        <title>Description of 53C-WASEF.</title>
        <authorList>
            <person name="Pitt A."/>
            <person name="Hahn M.W."/>
        </authorList>
    </citation>
    <scope>NUCLEOTIDE SEQUENCE [LARGE SCALE GENOMIC DNA]</scope>
    <source>
        <strain evidence="1 2">53C-WASEF</strain>
    </source>
</reference>
<name>A0A556QQV9_9BACT</name>
<dbReference type="AlphaFoldDB" id="A0A556QQV9"/>
<sequence>MKLPWRFYRGNTAWVPPMLFDVRTQTDPKRGEFFKHSQAEFFLARRGDDVVGRIAAMHNQRHLDAHADGAGFFGFFECEDNAETARALLETAEAWLRGRGLTVARGPANFSIQDEAGVLLDGFEHAPMAGMGYTPPYYRALIEAAGYTKAKDLLVCRIDWAHWNTEQYDRIIAVTSRMAPGVNVRELNMADLPGEAGRLAEVFAEAWRENWGAQPISQAEFLKYAEQYRLFIDPRTVLFAEKDGETLAIMVAIPDMNEIIQRIDGRMFPLGWWHLLTKRKKLKGIRLFLLGVKKKARILGLPALFMRNMHALLKQSDYQSLEFSWILEDNKETLALVNRLGGHRVQTLRLYDKAL</sequence>
<keyword evidence="2" id="KW-1185">Reference proteome</keyword>
<accession>A0A556QQV9</accession>
<dbReference type="SUPFAM" id="SSF55729">
    <property type="entry name" value="Acyl-CoA N-acyltransferases (Nat)"/>
    <property type="match status" value="1"/>
</dbReference>
<organism evidence="1 2">
    <name type="scientific">Rariglobus hedericola</name>
    <dbReference type="NCBI Taxonomy" id="2597822"/>
    <lineage>
        <taxon>Bacteria</taxon>
        <taxon>Pseudomonadati</taxon>
        <taxon>Verrucomicrobiota</taxon>
        <taxon>Opitutia</taxon>
        <taxon>Opitutales</taxon>
        <taxon>Opitutaceae</taxon>
        <taxon>Rariglobus</taxon>
    </lineage>
</organism>
<protein>
    <submittedName>
        <fullName evidence="1">N-acetyltransferase</fullName>
    </submittedName>
</protein>
<proteinExistence type="predicted"/>
<dbReference type="PANTHER" id="PTHR41368:SF1">
    <property type="entry name" value="PROTEIN YGHO"/>
    <property type="match status" value="1"/>
</dbReference>
<dbReference type="OrthoDB" id="9806005at2"/>
<dbReference type="Proteomes" id="UP000315648">
    <property type="component" value="Unassembled WGS sequence"/>
</dbReference>
<dbReference type="RefSeq" id="WP_144229369.1">
    <property type="nucleotide sequence ID" value="NZ_CBCRVV010000005.1"/>
</dbReference>
<dbReference type="InterPro" id="IPR016181">
    <property type="entry name" value="Acyl_CoA_acyltransferase"/>
</dbReference>
<dbReference type="PANTHER" id="PTHR41368">
    <property type="entry name" value="PROTEIN YGHO"/>
    <property type="match status" value="1"/>
</dbReference>
<dbReference type="GO" id="GO:0016740">
    <property type="term" value="F:transferase activity"/>
    <property type="evidence" value="ECO:0007669"/>
    <property type="project" value="UniProtKB-KW"/>
</dbReference>
<comment type="caution">
    <text evidence="1">The sequence shown here is derived from an EMBL/GenBank/DDBJ whole genome shotgun (WGS) entry which is preliminary data.</text>
</comment>